<evidence type="ECO:0000313" key="2">
    <source>
        <dbReference type="Proteomes" id="UP000199403"/>
    </source>
</evidence>
<dbReference type="Proteomes" id="UP000199403">
    <property type="component" value="Unassembled WGS sequence"/>
</dbReference>
<accession>A0A1H6W5U9</accession>
<dbReference type="AlphaFoldDB" id="A0A1H6W5U9"/>
<proteinExistence type="predicted"/>
<dbReference type="OrthoDB" id="839770at2"/>
<keyword evidence="2" id="KW-1185">Reference proteome</keyword>
<name>A0A1H6W5U9_9BACT</name>
<dbReference type="RefSeq" id="WP_092171499.1">
    <property type="nucleotide sequence ID" value="NZ_FNZH01000002.1"/>
</dbReference>
<protein>
    <submittedName>
        <fullName evidence="1">Uncharacterized protein</fullName>
    </submittedName>
</protein>
<dbReference type="EMBL" id="FNZH01000002">
    <property type="protein sequence ID" value="SEJ12338.1"/>
    <property type="molecule type" value="Genomic_DNA"/>
</dbReference>
<gene>
    <name evidence="1" type="ORF">SAMN05192553_102505</name>
</gene>
<organism evidence="1 2">
    <name type="scientific">Cyclobacterium xiamenense</name>
    <dbReference type="NCBI Taxonomy" id="1297121"/>
    <lineage>
        <taxon>Bacteria</taxon>
        <taxon>Pseudomonadati</taxon>
        <taxon>Bacteroidota</taxon>
        <taxon>Cytophagia</taxon>
        <taxon>Cytophagales</taxon>
        <taxon>Cyclobacteriaceae</taxon>
        <taxon>Cyclobacterium</taxon>
    </lineage>
</organism>
<evidence type="ECO:0000313" key="1">
    <source>
        <dbReference type="EMBL" id="SEJ12338.1"/>
    </source>
</evidence>
<sequence>MEKKLRRTLLLIALACGTGLYTACSKKNERSYRKQEVADEVTGQAAEVAGQSGWFDKTEGDSTWQTYWQNGKRYYESIWVLDKRVGNKFFPKIQDAFLFEDKFYLKATFPVAYAGEIQFTFPEYPDYTLNRIGEQAFQVVINDALDLNRVVFSLEYLPSENDSLEPTRYSFTHVVFQE</sequence>
<dbReference type="STRING" id="1416801.SAMN05192553_102505"/>
<reference evidence="2" key="1">
    <citation type="submission" date="2016-10" db="EMBL/GenBank/DDBJ databases">
        <authorList>
            <person name="Varghese N."/>
            <person name="Submissions S."/>
        </authorList>
    </citation>
    <scope>NUCLEOTIDE SEQUENCE [LARGE SCALE GENOMIC DNA]</scope>
    <source>
        <strain evidence="2">IBRC-M 10761</strain>
    </source>
</reference>